<accession>A0AAV2KJP4</accession>
<protein>
    <submittedName>
        <fullName evidence="1">Uncharacterized protein</fullName>
    </submittedName>
</protein>
<organism evidence="1 2">
    <name type="scientific">Knipowitschia caucasica</name>
    <name type="common">Caucasian dwarf goby</name>
    <name type="synonym">Pomatoschistus caucasicus</name>
    <dbReference type="NCBI Taxonomy" id="637954"/>
    <lineage>
        <taxon>Eukaryota</taxon>
        <taxon>Metazoa</taxon>
        <taxon>Chordata</taxon>
        <taxon>Craniata</taxon>
        <taxon>Vertebrata</taxon>
        <taxon>Euteleostomi</taxon>
        <taxon>Actinopterygii</taxon>
        <taxon>Neopterygii</taxon>
        <taxon>Teleostei</taxon>
        <taxon>Neoteleostei</taxon>
        <taxon>Acanthomorphata</taxon>
        <taxon>Gobiaria</taxon>
        <taxon>Gobiiformes</taxon>
        <taxon>Gobioidei</taxon>
        <taxon>Gobiidae</taxon>
        <taxon>Gobiinae</taxon>
        <taxon>Knipowitschia</taxon>
    </lineage>
</organism>
<evidence type="ECO:0000313" key="1">
    <source>
        <dbReference type="EMBL" id="CAL1590300.1"/>
    </source>
</evidence>
<gene>
    <name evidence="1" type="ORF">KC01_LOCUS19827</name>
</gene>
<keyword evidence="2" id="KW-1185">Reference proteome</keyword>
<evidence type="ECO:0000313" key="2">
    <source>
        <dbReference type="Proteomes" id="UP001497482"/>
    </source>
</evidence>
<dbReference type="AlphaFoldDB" id="A0AAV2KJP4"/>
<dbReference type="EMBL" id="OZ035841">
    <property type="protein sequence ID" value="CAL1590300.1"/>
    <property type="molecule type" value="Genomic_DNA"/>
</dbReference>
<name>A0AAV2KJP4_KNICA</name>
<dbReference type="Proteomes" id="UP001497482">
    <property type="component" value="Chromosome 19"/>
</dbReference>
<sequence>MTGYLTSIGVRAGERRVGRVLREVHQPYHNLRQRDEEYLMIWRLEEVLPKLHKTFCPVPLLLLLTMNRIWALP</sequence>
<proteinExistence type="predicted"/>
<reference evidence="1 2" key="1">
    <citation type="submission" date="2024-04" db="EMBL/GenBank/DDBJ databases">
        <authorList>
            <person name="Waldvogel A.-M."/>
            <person name="Schoenle A."/>
        </authorList>
    </citation>
    <scope>NUCLEOTIDE SEQUENCE [LARGE SCALE GENOMIC DNA]</scope>
</reference>